<dbReference type="NCBIfam" id="NF047752">
    <property type="entry name" value="MntA_antitoxin"/>
    <property type="match status" value="1"/>
</dbReference>
<dbReference type="EMBL" id="MFZF01000022">
    <property type="protein sequence ID" value="OGK15999.1"/>
    <property type="molecule type" value="Genomic_DNA"/>
</dbReference>
<dbReference type="InterPro" id="IPR043519">
    <property type="entry name" value="NT_sf"/>
</dbReference>
<name>A0A1F7GAR9_9BACT</name>
<protein>
    <recommendedName>
        <fullName evidence="1">Polymerase beta nucleotidyltransferase domain-containing protein</fullName>
    </recommendedName>
</protein>
<proteinExistence type="predicted"/>
<feature type="domain" description="Polymerase beta nucleotidyltransferase" evidence="1">
    <location>
        <begin position="7"/>
        <end position="101"/>
    </location>
</feature>
<dbReference type="SUPFAM" id="SSF81301">
    <property type="entry name" value="Nucleotidyltransferase"/>
    <property type="match status" value="1"/>
</dbReference>
<evidence type="ECO:0000313" key="2">
    <source>
        <dbReference type="EMBL" id="OGK15999.1"/>
    </source>
</evidence>
<dbReference type="InterPro" id="IPR052930">
    <property type="entry name" value="TA_antitoxin_MntA"/>
</dbReference>
<comment type="caution">
    <text evidence="2">The sequence shown here is derived from an EMBL/GenBank/DDBJ whole genome shotgun (WGS) entry which is preliminary data.</text>
</comment>
<dbReference type="Proteomes" id="UP000178372">
    <property type="component" value="Unassembled WGS sequence"/>
</dbReference>
<dbReference type="PANTHER" id="PTHR43852:SF3">
    <property type="entry name" value="NUCLEOTIDYLTRANSFERASE"/>
    <property type="match status" value="1"/>
</dbReference>
<sequence>MNEEKHKQIQQFFKKEPVEAVYLFGSRAKGRIGPMSDFDLGILFDSTLTADRRFKKRLQYIGYFSKLFKTDALDVVDLFEAPVFLKYEVVKHKKLLYVKSEATIMQFEKQAIDDYLDRLYYIKRHTVLGLEKLQKEYAITT</sequence>
<organism evidence="2 3">
    <name type="scientific">Candidatus Roizmanbacteria bacterium RIFCSPHIGHO2_01_FULL_39_12b</name>
    <dbReference type="NCBI Taxonomy" id="1802030"/>
    <lineage>
        <taxon>Bacteria</taxon>
        <taxon>Candidatus Roizmaniibacteriota</taxon>
    </lineage>
</organism>
<dbReference type="Gene3D" id="3.30.460.10">
    <property type="entry name" value="Beta Polymerase, domain 2"/>
    <property type="match status" value="1"/>
</dbReference>
<evidence type="ECO:0000313" key="3">
    <source>
        <dbReference type="Proteomes" id="UP000178372"/>
    </source>
</evidence>
<dbReference type="CDD" id="cd05403">
    <property type="entry name" value="NT_KNTase_like"/>
    <property type="match status" value="1"/>
</dbReference>
<evidence type="ECO:0000259" key="1">
    <source>
        <dbReference type="Pfam" id="PF18765"/>
    </source>
</evidence>
<dbReference type="AlphaFoldDB" id="A0A1F7GAR9"/>
<dbReference type="Pfam" id="PF18765">
    <property type="entry name" value="Polbeta"/>
    <property type="match status" value="1"/>
</dbReference>
<dbReference type="PANTHER" id="PTHR43852">
    <property type="entry name" value="NUCLEOTIDYLTRANSFERASE"/>
    <property type="match status" value="1"/>
</dbReference>
<accession>A0A1F7GAR9</accession>
<reference evidence="2 3" key="1">
    <citation type="journal article" date="2016" name="Nat. Commun.">
        <title>Thousands of microbial genomes shed light on interconnected biogeochemical processes in an aquifer system.</title>
        <authorList>
            <person name="Anantharaman K."/>
            <person name="Brown C.T."/>
            <person name="Hug L.A."/>
            <person name="Sharon I."/>
            <person name="Castelle C.J."/>
            <person name="Probst A.J."/>
            <person name="Thomas B.C."/>
            <person name="Singh A."/>
            <person name="Wilkins M.J."/>
            <person name="Karaoz U."/>
            <person name="Brodie E.L."/>
            <person name="Williams K.H."/>
            <person name="Hubbard S.S."/>
            <person name="Banfield J.F."/>
        </authorList>
    </citation>
    <scope>NUCLEOTIDE SEQUENCE [LARGE SCALE GENOMIC DNA]</scope>
</reference>
<gene>
    <name evidence="2" type="ORF">A2690_00915</name>
</gene>
<dbReference type="InterPro" id="IPR041633">
    <property type="entry name" value="Polbeta"/>
</dbReference>